<proteinExistence type="predicted"/>
<dbReference type="AlphaFoldDB" id="A0A0C9TPP0"/>
<dbReference type="HOGENOM" id="CLU_505431_0_0_1"/>
<accession>A0A0C9TPP0</accession>
<name>A0A0C9TPP0_SPHS4</name>
<protein>
    <recommendedName>
        <fullName evidence="3">F-box domain-containing protein</fullName>
    </recommendedName>
</protein>
<reference evidence="1 2" key="1">
    <citation type="submission" date="2014-06" db="EMBL/GenBank/DDBJ databases">
        <title>Evolutionary Origins and Diversification of the Mycorrhizal Mutualists.</title>
        <authorList>
            <consortium name="DOE Joint Genome Institute"/>
            <consortium name="Mycorrhizal Genomics Consortium"/>
            <person name="Kohler A."/>
            <person name="Kuo A."/>
            <person name="Nagy L.G."/>
            <person name="Floudas D."/>
            <person name="Copeland A."/>
            <person name="Barry K.W."/>
            <person name="Cichocki N."/>
            <person name="Veneault-Fourrey C."/>
            <person name="LaButti K."/>
            <person name="Lindquist E.A."/>
            <person name="Lipzen A."/>
            <person name="Lundell T."/>
            <person name="Morin E."/>
            <person name="Murat C."/>
            <person name="Riley R."/>
            <person name="Ohm R."/>
            <person name="Sun H."/>
            <person name="Tunlid A."/>
            <person name="Henrissat B."/>
            <person name="Grigoriev I.V."/>
            <person name="Hibbett D.S."/>
            <person name="Martin F."/>
        </authorList>
    </citation>
    <scope>NUCLEOTIDE SEQUENCE [LARGE SCALE GENOMIC DNA]</scope>
    <source>
        <strain evidence="1 2">SS14</strain>
    </source>
</reference>
<evidence type="ECO:0000313" key="1">
    <source>
        <dbReference type="EMBL" id="KIJ23894.1"/>
    </source>
</evidence>
<sequence length="603" mass="69089">MPDLPFDVWLDIAEQLTFRRDLLNLSQACRTIRLATICVIFRTVIFSGSGGRSVRTHRQAFAHLCRTRTRVALCARNPVILSAMRCMKIIHASGIYDNIWMTMKMADGGTEITLDYLAARRRDGNPPPPYEDLPTCLRDALNNDLLIVNQELINLIRMAPNLQRVIIFGNDSKRYEPHRRSSLDYEYREGRSCFPSRWGANFRYNNVELDVQGHIRRNDPTQILLPMPRLISMPLFQQSIQHEEEQWFVDLINVIDLPVRSVSFDDGILSRFAPAALIKLQSATHVSVNWFGNSIPPTEVENPWHILTGVDYGQLKGLCSLELSCHYIRGDLPWLRHHNLHHLTSFSGSTRTLDLIIPFAPNLRAIELTDYRVELSQIGVWSIILPSKPMPKVYHLSLWSLLGISEIRRATKIWPSVKELYFPFACDSNLYTSGTNPFSNLHMSGTNPFHNIFCFFSDFVDLEVLHITSTNQHRNSTLNKSTALALNATRRPRCSKLRTITFFDSSVAYWNFLDSVWEFDVGTNSMPNDSLSPDEVSAATAIIGNCYTTWHTSLPKSSLKEEIWSSIKAVFGKEHAYYWEPLPDTSENSSRRIKKKRVWGDLV</sequence>
<dbReference type="Proteomes" id="UP000054279">
    <property type="component" value="Unassembled WGS sequence"/>
</dbReference>
<evidence type="ECO:0008006" key="3">
    <source>
        <dbReference type="Google" id="ProtNLM"/>
    </source>
</evidence>
<keyword evidence="2" id="KW-1185">Reference proteome</keyword>
<dbReference type="EMBL" id="KN837568">
    <property type="protein sequence ID" value="KIJ23894.1"/>
    <property type="molecule type" value="Genomic_DNA"/>
</dbReference>
<gene>
    <name evidence="1" type="ORF">M422DRAFT_275441</name>
</gene>
<organism evidence="1 2">
    <name type="scientific">Sphaerobolus stellatus (strain SS14)</name>
    <dbReference type="NCBI Taxonomy" id="990650"/>
    <lineage>
        <taxon>Eukaryota</taxon>
        <taxon>Fungi</taxon>
        <taxon>Dikarya</taxon>
        <taxon>Basidiomycota</taxon>
        <taxon>Agaricomycotina</taxon>
        <taxon>Agaricomycetes</taxon>
        <taxon>Phallomycetidae</taxon>
        <taxon>Geastrales</taxon>
        <taxon>Sphaerobolaceae</taxon>
        <taxon>Sphaerobolus</taxon>
    </lineage>
</organism>
<evidence type="ECO:0000313" key="2">
    <source>
        <dbReference type="Proteomes" id="UP000054279"/>
    </source>
</evidence>